<feature type="transmembrane region" description="Helical" evidence="7">
    <location>
        <begin position="168"/>
        <end position="187"/>
    </location>
</feature>
<dbReference type="GO" id="GO:0016020">
    <property type="term" value="C:membrane"/>
    <property type="evidence" value="ECO:0007669"/>
    <property type="project" value="UniProtKB-SubCell"/>
</dbReference>
<dbReference type="AlphaFoldDB" id="W0FGI1"/>
<dbReference type="PANTHER" id="PTHR21716">
    <property type="entry name" value="TRANSMEMBRANE PROTEIN"/>
    <property type="match status" value="1"/>
</dbReference>
<sequence length="401" mass="44007">MLSEERKAFERLSFKVLIVVLVLLAAYFLVPQVWDKLSPFFIAIPLAAMLQPVIRFCFRKLKLKKSISSFILVILLLGLVIGILVWLIGLVTSMVNPFLTQSEDIVTTTIGTIRQAVNSLMQYTSDNFSPEVQAQISKAMNDMIGDLTKWGISVSTTLGTYLVNLATGFPYFIIYTTFLAMALYFIARDYDDIRSYLPGGKRRNQSSNTTQLTNSAIRSLIGYLRVQGTFSLMVLVVSLIVLNAFRFPYASAIAIVAGIMEMIPMVGSGLLYILMGVIYLLTGNIAAAVQVLALTAVLQLARRLLEPKLMSNSIGITPLESLIGMFVGLRVGGIIGLIGGPVAMAVLVGAFRGKIFESMKRDFFCLVTCLRNRWHPAVPDPAPVPDGPAEPEAPEPPVKEE</sequence>
<feature type="transmembrane region" description="Helical" evidence="7">
    <location>
        <begin position="281"/>
        <end position="301"/>
    </location>
</feature>
<evidence type="ECO:0000256" key="1">
    <source>
        <dbReference type="ARBA" id="ARBA00004141"/>
    </source>
</evidence>
<keyword evidence="5 7" id="KW-0472">Membrane</keyword>
<evidence type="ECO:0000256" key="7">
    <source>
        <dbReference type="SAM" id="Phobius"/>
    </source>
</evidence>
<keyword evidence="3 7" id="KW-0812">Transmembrane</keyword>
<dbReference type="EMBL" id="KC246774">
    <property type="protein sequence ID" value="AHF23776.1"/>
    <property type="molecule type" value="Genomic_DNA"/>
</dbReference>
<evidence type="ECO:0000256" key="5">
    <source>
        <dbReference type="ARBA" id="ARBA00023136"/>
    </source>
</evidence>
<dbReference type="GO" id="GO:0055085">
    <property type="term" value="P:transmembrane transport"/>
    <property type="evidence" value="ECO:0007669"/>
    <property type="project" value="TreeGrafter"/>
</dbReference>
<feature type="transmembrane region" description="Helical" evidence="7">
    <location>
        <begin position="223"/>
        <end position="245"/>
    </location>
</feature>
<evidence type="ECO:0000256" key="2">
    <source>
        <dbReference type="ARBA" id="ARBA00009773"/>
    </source>
</evidence>
<evidence type="ECO:0000256" key="3">
    <source>
        <dbReference type="ARBA" id="ARBA00022692"/>
    </source>
</evidence>
<dbReference type="PANTHER" id="PTHR21716:SF68">
    <property type="entry name" value="TRANSPORT PROTEIN YTVI-RELATED"/>
    <property type="match status" value="1"/>
</dbReference>
<feature type="transmembrane region" description="Helical" evidence="7">
    <location>
        <begin position="321"/>
        <end position="351"/>
    </location>
</feature>
<evidence type="ECO:0000256" key="4">
    <source>
        <dbReference type="ARBA" id="ARBA00022989"/>
    </source>
</evidence>
<feature type="transmembrane region" description="Helical" evidence="7">
    <location>
        <begin position="251"/>
        <end position="274"/>
    </location>
</feature>
<feature type="transmembrane region" description="Helical" evidence="7">
    <location>
        <begin position="12"/>
        <end position="34"/>
    </location>
</feature>
<name>W0FGI1_9BACT</name>
<reference evidence="8" key="1">
    <citation type="journal article" date="2013" name="PLoS ONE">
        <title>Metagenomic insights into the carbohydrate-active enzymes carried by the microorganisms adhering to solid digesta in the rumen of cows.</title>
        <authorList>
            <person name="Wang L."/>
            <person name="Hatem A."/>
            <person name="Catalyurek U.V."/>
            <person name="Morrison M."/>
            <person name="Yu Z."/>
        </authorList>
    </citation>
    <scope>NUCLEOTIDE SEQUENCE</scope>
</reference>
<evidence type="ECO:0000313" key="8">
    <source>
        <dbReference type="EMBL" id="AHF23776.1"/>
    </source>
</evidence>
<feature type="region of interest" description="Disordered" evidence="6">
    <location>
        <begin position="379"/>
        <end position="401"/>
    </location>
</feature>
<organism evidence="8">
    <name type="scientific">uncultured bacterium Contig1549a</name>
    <dbReference type="NCBI Taxonomy" id="1393453"/>
    <lineage>
        <taxon>Bacteria</taxon>
        <taxon>environmental samples</taxon>
    </lineage>
</organism>
<comment type="subcellular location">
    <subcellularLocation>
        <location evidence="1">Membrane</location>
        <topology evidence="1">Multi-pass membrane protein</topology>
    </subcellularLocation>
</comment>
<dbReference type="Pfam" id="PF01594">
    <property type="entry name" value="AI-2E_transport"/>
    <property type="match status" value="1"/>
</dbReference>
<proteinExistence type="inferred from homology"/>
<feature type="transmembrane region" description="Helical" evidence="7">
    <location>
        <begin position="70"/>
        <end position="91"/>
    </location>
</feature>
<feature type="compositionally biased region" description="Pro residues" evidence="6">
    <location>
        <begin position="379"/>
        <end position="388"/>
    </location>
</feature>
<protein>
    <submittedName>
        <fullName evidence="8">Sporulation integral membrane protein YtvI</fullName>
    </submittedName>
</protein>
<dbReference type="InterPro" id="IPR002549">
    <property type="entry name" value="AI-2E-like"/>
</dbReference>
<feature type="transmembrane region" description="Helical" evidence="7">
    <location>
        <begin position="40"/>
        <end position="58"/>
    </location>
</feature>
<comment type="similarity">
    <text evidence="2">Belongs to the autoinducer-2 exporter (AI-2E) (TC 2.A.86) family.</text>
</comment>
<accession>W0FGI1</accession>
<keyword evidence="4 7" id="KW-1133">Transmembrane helix</keyword>
<evidence type="ECO:0000256" key="6">
    <source>
        <dbReference type="SAM" id="MobiDB-lite"/>
    </source>
</evidence>